<dbReference type="NCBIfam" id="TIGR01011">
    <property type="entry name" value="rpsB_bact"/>
    <property type="match status" value="1"/>
</dbReference>
<dbReference type="RefSeq" id="XP_022456117.1">
    <property type="nucleotide sequence ID" value="XM_022604560.1"/>
</dbReference>
<gene>
    <name evidence="7" type="ORF">KUCA_T00000059001</name>
</gene>
<evidence type="ECO:0000256" key="4">
    <source>
        <dbReference type="ARBA" id="ARBA00023274"/>
    </source>
</evidence>
<dbReference type="InterPro" id="IPR005706">
    <property type="entry name" value="Ribosomal_uS2_bac/mit/plastid"/>
</dbReference>
<keyword evidence="4 5" id="KW-0687">Ribonucleoprotein</keyword>
<dbReference type="PROSITE" id="PS00963">
    <property type="entry name" value="RIBOSOMAL_S2_2"/>
    <property type="match status" value="1"/>
</dbReference>
<evidence type="ECO:0008006" key="9">
    <source>
        <dbReference type="Google" id="ProtNLM"/>
    </source>
</evidence>
<evidence type="ECO:0000313" key="7">
    <source>
        <dbReference type="EMBL" id="CDK24099.1"/>
    </source>
</evidence>
<accession>W6MF15</accession>
<proteinExistence type="inferred from homology"/>
<dbReference type="AlphaFoldDB" id="W6MF15"/>
<evidence type="ECO:0000256" key="6">
    <source>
        <dbReference type="SAM" id="MobiDB-lite"/>
    </source>
</evidence>
<feature type="region of interest" description="Disordered" evidence="6">
    <location>
        <begin position="30"/>
        <end position="57"/>
    </location>
</feature>
<keyword evidence="2 5" id="KW-0689">Ribosomal protein</keyword>
<protein>
    <recommendedName>
        <fullName evidence="9">Ribosomal protein S2</fullName>
    </recommendedName>
</protein>
<dbReference type="STRING" id="1382522.W6MF15"/>
<dbReference type="InterPro" id="IPR018130">
    <property type="entry name" value="Ribosomal_uS2_CS"/>
</dbReference>
<comment type="similarity">
    <text evidence="1 5">Belongs to the universal ribosomal protein uS2 family.</text>
</comment>
<dbReference type="EMBL" id="HG793125">
    <property type="protein sequence ID" value="CDK24099.1"/>
    <property type="molecule type" value="Genomic_DNA"/>
</dbReference>
<dbReference type="PANTHER" id="PTHR12534">
    <property type="entry name" value="30S RIBOSOMAL PROTEIN S2 PROKARYOTIC AND ORGANELLAR"/>
    <property type="match status" value="1"/>
</dbReference>
<dbReference type="GeneID" id="34517505"/>
<dbReference type="GO" id="GO:0006412">
    <property type="term" value="P:translation"/>
    <property type="evidence" value="ECO:0007669"/>
    <property type="project" value="InterPro"/>
</dbReference>
<keyword evidence="8" id="KW-1185">Reference proteome</keyword>
<evidence type="ECO:0000313" key="8">
    <source>
        <dbReference type="Proteomes" id="UP000019384"/>
    </source>
</evidence>
<dbReference type="OrthoDB" id="2320368at2759"/>
<dbReference type="CDD" id="cd01425">
    <property type="entry name" value="RPS2"/>
    <property type="match status" value="1"/>
</dbReference>
<evidence type="ECO:0000256" key="3">
    <source>
        <dbReference type="ARBA" id="ARBA00022990"/>
    </source>
</evidence>
<dbReference type="PANTHER" id="PTHR12534:SF0">
    <property type="entry name" value="SMALL RIBOSOMAL SUBUNIT PROTEIN US2M"/>
    <property type="match status" value="1"/>
</dbReference>
<name>W6MF15_9ASCO</name>
<dbReference type="HAMAP" id="MF_00291_B">
    <property type="entry name" value="Ribosomal_uS2_B"/>
    <property type="match status" value="1"/>
</dbReference>
<reference evidence="7" key="1">
    <citation type="submission" date="2013-12" db="EMBL/GenBank/DDBJ databases">
        <authorList>
            <person name="Genoscope - CEA"/>
        </authorList>
    </citation>
    <scope>NUCLEOTIDE SEQUENCE</scope>
    <source>
        <strain evidence="7">CBS 1993</strain>
    </source>
</reference>
<dbReference type="FunFam" id="3.40.50.10490:FF:000055">
    <property type="entry name" value="Mitochondrial ribosomal protein"/>
    <property type="match status" value="1"/>
</dbReference>
<dbReference type="InterPro" id="IPR023591">
    <property type="entry name" value="Ribosomal_uS2_flav_dom_sf"/>
</dbReference>
<feature type="compositionally biased region" description="Basic and acidic residues" evidence="6">
    <location>
        <begin position="30"/>
        <end position="43"/>
    </location>
</feature>
<dbReference type="PROSITE" id="PS00962">
    <property type="entry name" value="RIBOSOMAL_S2_1"/>
    <property type="match status" value="1"/>
</dbReference>
<dbReference type="SUPFAM" id="SSF52313">
    <property type="entry name" value="Ribosomal protein S2"/>
    <property type="match status" value="1"/>
</dbReference>
<dbReference type="Pfam" id="PF00318">
    <property type="entry name" value="Ribosomal_S2"/>
    <property type="match status" value="1"/>
</dbReference>
<organism evidence="7 8">
    <name type="scientific">Kuraishia capsulata CBS 1993</name>
    <dbReference type="NCBI Taxonomy" id="1382522"/>
    <lineage>
        <taxon>Eukaryota</taxon>
        <taxon>Fungi</taxon>
        <taxon>Dikarya</taxon>
        <taxon>Ascomycota</taxon>
        <taxon>Saccharomycotina</taxon>
        <taxon>Pichiomycetes</taxon>
        <taxon>Pichiales</taxon>
        <taxon>Pichiaceae</taxon>
        <taxon>Kuraishia</taxon>
    </lineage>
</organism>
<dbReference type="InterPro" id="IPR001865">
    <property type="entry name" value="Ribosomal_uS2"/>
</dbReference>
<dbReference type="GO" id="GO:0003735">
    <property type="term" value="F:structural constituent of ribosome"/>
    <property type="evidence" value="ECO:0007669"/>
    <property type="project" value="EnsemblFungi"/>
</dbReference>
<dbReference type="HOGENOM" id="CLU_040318_4_3_1"/>
<evidence type="ECO:0000256" key="2">
    <source>
        <dbReference type="ARBA" id="ARBA00022980"/>
    </source>
</evidence>
<sequence length="420" mass="46812">MLARSYLRSLTVLSPIRRFNSTITTTVETKNEVESQIEDKKASEASAESTPAVTEPEISEKQAAYMASQQLKEIFNMTKGEVREALGPETQKSAKEQELEKELDSFLYDFATRIPVERTLSNESDSYLPNLVRSKDSEPYTPQELVLRKKFVESQFNKLGSVVKDVYEPFKDVLMPPKPSSTTVQTLMAAGAHLGHSTSLWRPSTQPFLYGEYKGIHIIDLEKTLVYLKRAAKVVEGVAENGGVIVFVGSKEGQHRSVVEAAKRVNGFYVSRRWIPGAISNPKSKPQPTFELDLEDKPTDRELSFWEKSKYIKPDLLVILNPVENRPALSEASRARIPTIGIVDTNCEPSLLTYPIPANDDSIRATNIIAGVLSKAGETGRKRRLETANAYKVAQGLSSQELGVRFKEAVSSKMDAYFEG</sequence>
<dbReference type="Gene3D" id="3.40.50.10490">
    <property type="entry name" value="Glucose-6-phosphate isomerase like protein, domain 1"/>
    <property type="match status" value="1"/>
</dbReference>
<dbReference type="PRINTS" id="PR00395">
    <property type="entry name" value="RIBOSOMALS2"/>
</dbReference>
<dbReference type="Proteomes" id="UP000019384">
    <property type="component" value="Unassembled WGS sequence"/>
</dbReference>
<evidence type="ECO:0000256" key="1">
    <source>
        <dbReference type="ARBA" id="ARBA00006242"/>
    </source>
</evidence>
<dbReference type="GO" id="GO:0005763">
    <property type="term" value="C:mitochondrial small ribosomal subunit"/>
    <property type="evidence" value="ECO:0007669"/>
    <property type="project" value="EnsemblFungi"/>
</dbReference>
<reference evidence="7" key="2">
    <citation type="submission" date="2014-02" db="EMBL/GenBank/DDBJ databases">
        <title>Complete DNA sequence of /Kuraishia capsulata/ illustrates novel genomic features among budding yeasts (/Saccharomycotina/).</title>
        <authorList>
            <person name="Morales L."/>
            <person name="Noel B."/>
            <person name="Porcel B."/>
            <person name="Marcet-Houben M."/>
            <person name="Hullo M-F."/>
            <person name="Sacerdot C."/>
            <person name="Tekaia F."/>
            <person name="Leh-Louis V."/>
            <person name="Despons L."/>
            <person name="Khanna V."/>
            <person name="Aury J-M."/>
            <person name="Barbe V."/>
            <person name="Couloux A."/>
            <person name="Labadie K."/>
            <person name="Pelletier E."/>
            <person name="Souciet J-L."/>
            <person name="Boekhout T."/>
            <person name="Gabaldon T."/>
            <person name="Wincker P."/>
            <person name="Dujon B."/>
        </authorList>
    </citation>
    <scope>NUCLEOTIDE SEQUENCE</scope>
    <source>
        <strain evidence="7">CBS 1993</strain>
    </source>
</reference>
<evidence type="ECO:0000256" key="5">
    <source>
        <dbReference type="RuleBase" id="RU003631"/>
    </source>
</evidence>
<keyword evidence="3" id="KW-0007">Acetylation</keyword>